<dbReference type="EMBL" id="KI928083">
    <property type="protein sequence ID" value="ETW27267.1"/>
    <property type="molecule type" value="Genomic_DNA"/>
</dbReference>
<accession>A0A024VFG2</accession>
<dbReference type="OrthoDB" id="379020at2759"/>
<evidence type="ECO:0000313" key="1">
    <source>
        <dbReference type="EMBL" id="ETW27267.1"/>
    </source>
</evidence>
<protein>
    <submittedName>
        <fullName evidence="1">Uncharacterized protein</fullName>
    </submittedName>
</protein>
<gene>
    <name evidence="1" type="ORF">PFFCH_05306</name>
</gene>
<organism evidence="1 2">
    <name type="scientific">Plasmodium falciparum FCH/4</name>
    <dbReference type="NCBI Taxonomy" id="1036724"/>
    <lineage>
        <taxon>Eukaryota</taxon>
        <taxon>Sar</taxon>
        <taxon>Alveolata</taxon>
        <taxon>Apicomplexa</taxon>
        <taxon>Aconoidasida</taxon>
        <taxon>Haemosporida</taxon>
        <taxon>Plasmodiidae</taxon>
        <taxon>Plasmodium</taxon>
        <taxon>Plasmodium (Laverania)</taxon>
    </lineage>
</organism>
<reference evidence="1 2" key="1">
    <citation type="submission" date="2013-02" db="EMBL/GenBank/DDBJ databases">
        <title>The Genome Annotation of Plasmodium falciparum FCH/4.</title>
        <authorList>
            <consortium name="The Broad Institute Genome Sequencing Platform"/>
            <consortium name="The Broad Institute Genome Sequencing Center for Infectious Disease"/>
            <person name="Neafsey D."/>
            <person name="Hoffman S."/>
            <person name="Volkman S."/>
            <person name="Rosenthal P."/>
            <person name="Walker B."/>
            <person name="Young S.K."/>
            <person name="Zeng Q."/>
            <person name="Gargeya S."/>
            <person name="Fitzgerald M."/>
            <person name="Haas B."/>
            <person name="Abouelleil A."/>
            <person name="Allen A.W."/>
            <person name="Alvarado L."/>
            <person name="Arachchi H.M."/>
            <person name="Berlin A.M."/>
            <person name="Chapman S.B."/>
            <person name="Gainer-Dewar J."/>
            <person name="Goldberg J."/>
            <person name="Griggs A."/>
            <person name="Gujja S."/>
            <person name="Hansen M."/>
            <person name="Howarth C."/>
            <person name="Imamovic A."/>
            <person name="Ireland A."/>
            <person name="Larimer J."/>
            <person name="McCowan C."/>
            <person name="Murphy C."/>
            <person name="Pearson M."/>
            <person name="Poon T.W."/>
            <person name="Priest M."/>
            <person name="Roberts A."/>
            <person name="Saif S."/>
            <person name="Shea T."/>
            <person name="Sisk P."/>
            <person name="Sykes S."/>
            <person name="Wortman J."/>
            <person name="Nusbaum C."/>
            <person name="Birren B."/>
        </authorList>
    </citation>
    <scope>NUCLEOTIDE SEQUENCE [LARGE SCALE GENOMIC DNA]</scope>
    <source>
        <strain evidence="1 2">FCH/4</strain>
    </source>
</reference>
<dbReference type="Proteomes" id="UP000030656">
    <property type="component" value="Unassembled WGS sequence"/>
</dbReference>
<proteinExistence type="predicted"/>
<evidence type="ECO:0000313" key="2">
    <source>
        <dbReference type="Proteomes" id="UP000030656"/>
    </source>
</evidence>
<dbReference type="Pfam" id="PF02009">
    <property type="entry name" value="RIFIN"/>
    <property type="match status" value="1"/>
</dbReference>
<name>A0A024VFG2_PLAFA</name>
<dbReference type="AlphaFoldDB" id="A0A024VFG2"/>
<dbReference type="InterPro" id="IPR006373">
    <property type="entry name" value="VSA_Rifin"/>
</dbReference>
<sequence>MPNYDNDPEMKEMMENFDRQTSQRFKEYDERMIEKRQKCKEQ</sequence>
<reference evidence="1 2" key="2">
    <citation type="submission" date="2013-02" db="EMBL/GenBank/DDBJ databases">
        <title>The Genome Sequence of Plasmodium falciparum FCH/4.</title>
        <authorList>
            <consortium name="The Broad Institute Genome Sequencing Platform"/>
            <consortium name="The Broad Institute Genome Sequencing Center for Infectious Disease"/>
            <person name="Neafsey D."/>
            <person name="Cheeseman I."/>
            <person name="Volkman S."/>
            <person name="Adams J."/>
            <person name="Walker B."/>
            <person name="Young S.K."/>
            <person name="Zeng Q."/>
            <person name="Gargeya S."/>
            <person name="Fitzgerald M."/>
            <person name="Haas B."/>
            <person name="Abouelleil A."/>
            <person name="Alvarado L."/>
            <person name="Arachchi H.M."/>
            <person name="Berlin A.M."/>
            <person name="Chapman S.B."/>
            <person name="Dewar J."/>
            <person name="Goldberg J."/>
            <person name="Griggs A."/>
            <person name="Gujja S."/>
            <person name="Hansen M."/>
            <person name="Howarth C."/>
            <person name="Imamovic A."/>
            <person name="Larimer J."/>
            <person name="McCowan C."/>
            <person name="Murphy C."/>
            <person name="Neiman D."/>
            <person name="Pearson M."/>
            <person name="Priest M."/>
            <person name="Roberts A."/>
            <person name="Saif S."/>
            <person name="Shea T."/>
            <person name="Sisk P."/>
            <person name="Sykes S."/>
            <person name="Wortman J."/>
            <person name="Nusbaum C."/>
            <person name="Birren B."/>
        </authorList>
    </citation>
    <scope>NUCLEOTIDE SEQUENCE [LARGE SCALE GENOMIC DNA]</scope>
    <source>
        <strain evidence="1 2">FCH/4</strain>
    </source>
</reference>